<keyword evidence="4" id="KW-1185">Reference proteome</keyword>
<feature type="domain" description="Histidine kinase/HSP90-like ATPase" evidence="2">
    <location>
        <begin position="15"/>
        <end position="131"/>
    </location>
</feature>
<dbReference type="InterPro" id="IPR036890">
    <property type="entry name" value="HATPase_C_sf"/>
</dbReference>
<keyword evidence="1" id="KW-0418">Kinase</keyword>
<organism evidence="3 4">
    <name type="scientific">Streptomyces xinghaiensis</name>
    <dbReference type="NCBI Taxonomy" id="1038928"/>
    <lineage>
        <taxon>Bacteria</taxon>
        <taxon>Bacillati</taxon>
        <taxon>Actinomycetota</taxon>
        <taxon>Actinomycetes</taxon>
        <taxon>Kitasatosporales</taxon>
        <taxon>Streptomycetaceae</taxon>
        <taxon>Streptomyces</taxon>
    </lineage>
</organism>
<dbReference type="Gene3D" id="3.30.565.10">
    <property type="entry name" value="Histidine kinase-like ATPase, C-terminal domain"/>
    <property type="match status" value="1"/>
</dbReference>
<gene>
    <name evidence="3" type="ORF">SFRA_009385</name>
</gene>
<dbReference type="PANTHER" id="PTHR35526">
    <property type="entry name" value="ANTI-SIGMA-F FACTOR RSBW-RELATED"/>
    <property type="match status" value="1"/>
</dbReference>
<dbReference type="PANTHER" id="PTHR35526:SF3">
    <property type="entry name" value="ANTI-SIGMA-F FACTOR RSBW"/>
    <property type="match status" value="1"/>
</dbReference>
<dbReference type="RefSeq" id="WP_063831743.1">
    <property type="nucleotide sequence ID" value="NZ_CP134822.1"/>
</dbReference>
<evidence type="ECO:0000313" key="3">
    <source>
        <dbReference type="EMBL" id="RKM97408.1"/>
    </source>
</evidence>
<dbReference type="GO" id="GO:0005524">
    <property type="term" value="F:ATP binding"/>
    <property type="evidence" value="ECO:0007669"/>
    <property type="project" value="UniProtKB-KW"/>
</dbReference>
<keyword evidence="3" id="KW-0067">ATP-binding</keyword>
<dbReference type="InterPro" id="IPR050267">
    <property type="entry name" value="Anti-sigma-factor_SerPK"/>
</dbReference>
<dbReference type="CDD" id="cd16936">
    <property type="entry name" value="HATPase_RsbW-like"/>
    <property type="match status" value="1"/>
</dbReference>
<comment type="caution">
    <text evidence="3">The sequence shown here is derived from an EMBL/GenBank/DDBJ whole genome shotgun (WGS) entry which is preliminary data.</text>
</comment>
<sequence>MTETSDRTGGVETRFPRHPRSVGRARAVLRTQLSAWGVEGDAADSAELLISELMTNAVRHARVPHGREIETRFALTGRLLRLEVSDASDRLPVPAQAGAEAEGGRGLALVAALAHDWGVRPREGVGKCVWALLELTGAPGLVSVRAAAAPHAPSVPPAPAVEARAARRRC</sequence>
<evidence type="ECO:0000313" key="4">
    <source>
        <dbReference type="Proteomes" id="UP000028058"/>
    </source>
</evidence>
<dbReference type="GO" id="GO:0004674">
    <property type="term" value="F:protein serine/threonine kinase activity"/>
    <property type="evidence" value="ECO:0007669"/>
    <property type="project" value="UniProtKB-KW"/>
</dbReference>
<proteinExistence type="predicted"/>
<dbReference type="Pfam" id="PF13581">
    <property type="entry name" value="HATPase_c_2"/>
    <property type="match status" value="1"/>
</dbReference>
<keyword evidence="1" id="KW-0723">Serine/threonine-protein kinase</keyword>
<dbReference type="AlphaFoldDB" id="A0A420V6Y1"/>
<dbReference type="Proteomes" id="UP000028058">
    <property type="component" value="Unassembled WGS sequence"/>
</dbReference>
<dbReference type="SUPFAM" id="SSF55874">
    <property type="entry name" value="ATPase domain of HSP90 chaperone/DNA topoisomerase II/histidine kinase"/>
    <property type="match status" value="1"/>
</dbReference>
<evidence type="ECO:0000259" key="2">
    <source>
        <dbReference type="Pfam" id="PF13581"/>
    </source>
</evidence>
<name>A0A420V6Y1_9ACTN</name>
<dbReference type="OrthoDB" id="4251531at2"/>
<keyword evidence="3" id="KW-0547">Nucleotide-binding</keyword>
<protein>
    <submittedName>
        <fullName evidence="3">ATP-binding protein</fullName>
    </submittedName>
</protein>
<keyword evidence="1" id="KW-0808">Transferase</keyword>
<evidence type="ECO:0000256" key="1">
    <source>
        <dbReference type="ARBA" id="ARBA00022527"/>
    </source>
</evidence>
<dbReference type="InterPro" id="IPR003594">
    <property type="entry name" value="HATPase_dom"/>
</dbReference>
<accession>A0A420V6Y1</accession>
<dbReference type="EMBL" id="JNAD02000003">
    <property type="protein sequence ID" value="RKM97408.1"/>
    <property type="molecule type" value="Genomic_DNA"/>
</dbReference>
<reference evidence="3 4" key="1">
    <citation type="journal article" date="2014" name="Genome Announc.">
        <title>Draft Genome Sequence of Streptomyces fradiae ATCC 19609, a Strain Highly Sensitive to Antibiotics.</title>
        <authorList>
            <person name="Bekker O.B."/>
            <person name="Klimina K.M."/>
            <person name="Vatlin A.A."/>
            <person name="Zakharevich N.V."/>
            <person name="Kasianov A.S."/>
            <person name="Danilenko V.N."/>
        </authorList>
    </citation>
    <scope>NUCLEOTIDE SEQUENCE [LARGE SCALE GENOMIC DNA]</scope>
    <source>
        <strain evidence="3 4">ATCC 19609</strain>
    </source>
</reference>